<dbReference type="RefSeq" id="WP_184310788.1">
    <property type="nucleotide sequence ID" value="NZ_JACHEN010000013.1"/>
</dbReference>
<keyword evidence="3" id="KW-1185">Reference proteome</keyword>
<name>A0A841KZB4_9FIRM</name>
<evidence type="ECO:0000313" key="3">
    <source>
        <dbReference type="Proteomes" id="UP000579281"/>
    </source>
</evidence>
<keyword evidence="1" id="KW-0472">Membrane</keyword>
<gene>
    <name evidence="2" type="ORF">HNQ80_002351</name>
</gene>
<proteinExistence type="predicted"/>
<sequence>MITEEKGAKKMGQTSNGFTGIFGTAVGAVVGAFITGFFMLFGDATIESARYEVDYQIEVEKVYQQLSYANNIISDLNISENGTPFRQLIIGENKWSMGHIGLKKDETYQLYNKLLALDELRGQILSTSDKDMKAQLTSIYWNELHQIKKSKALMNVLDDLYDERNSDMRKENLSPMEKFYKDMKQILIDIQKEKGID</sequence>
<reference evidence="2 3" key="1">
    <citation type="submission" date="2020-08" db="EMBL/GenBank/DDBJ databases">
        <title>Genomic Encyclopedia of Type Strains, Phase IV (KMG-IV): sequencing the most valuable type-strain genomes for metagenomic binning, comparative biology and taxonomic classification.</title>
        <authorList>
            <person name="Goeker M."/>
        </authorList>
    </citation>
    <scope>NUCLEOTIDE SEQUENCE [LARGE SCALE GENOMIC DNA]</scope>
    <source>
        <strain evidence="2 3">DSM 103526</strain>
    </source>
</reference>
<evidence type="ECO:0000256" key="1">
    <source>
        <dbReference type="SAM" id="Phobius"/>
    </source>
</evidence>
<dbReference type="AlphaFoldDB" id="A0A841KZB4"/>
<dbReference type="EMBL" id="JACHEN010000013">
    <property type="protein sequence ID" value="MBB6216252.1"/>
    <property type="molecule type" value="Genomic_DNA"/>
</dbReference>
<dbReference type="Proteomes" id="UP000579281">
    <property type="component" value="Unassembled WGS sequence"/>
</dbReference>
<organism evidence="2 3">
    <name type="scientific">Anaerosolibacter carboniphilus</name>
    <dbReference type="NCBI Taxonomy" id="1417629"/>
    <lineage>
        <taxon>Bacteria</taxon>
        <taxon>Bacillati</taxon>
        <taxon>Bacillota</taxon>
        <taxon>Clostridia</taxon>
        <taxon>Peptostreptococcales</taxon>
        <taxon>Thermotaleaceae</taxon>
        <taxon>Anaerosolibacter</taxon>
    </lineage>
</organism>
<protein>
    <submittedName>
        <fullName evidence="2">Uncharacterized protein</fullName>
    </submittedName>
</protein>
<evidence type="ECO:0000313" key="2">
    <source>
        <dbReference type="EMBL" id="MBB6216252.1"/>
    </source>
</evidence>
<keyword evidence="1" id="KW-0812">Transmembrane</keyword>
<comment type="caution">
    <text evidence="2">The sequence shown here is derived from an EMBL/GenBank/DDBJ whole genome shotgun (WGS) entry which is preliminary data.</text>
</comment>
<accession>A0A841KZB4</accession>
<feature type="transmembrane region" description="Helical" evidence="1">
    <location>
        <begin position="20"/>
        <end position="41"/>
    </location>
</feature>
<keyword evidence="1" id="KW-1133">Transmembrane helix</keyword>